<dbReference type="Pfam" id="PF07432">
    <property type="entry name" value="Hc1"/>
    <property type="match status" value="1"/>
</dbReference>
<reference evidence="1" key="1">
    <citation type="journal article" date="2015" name="Nature">
        <title>Complex archaea that bridge the gap between prokaryotes and eukaryotes.</title>
        <authorList>
            <person name="Spang A."/>
            <person name="Saw J.H."/>
            <person name="Jorgensen S.L."/>
            <person name="Zaremba-Niedzwiedzka K."/>
            <person name="Martijn J."/>
            <person name="Lind A.E."/>
            <person name="van Eijk R."/>
            <person name="Schleper C."/>
            <person name="Guy L."/>
            <person name="Ettema T.J."/>
        </authorList>
    </citation>
    <scope>NUCLEOTIDE SEQUENCE</scope>
</reference>
<dbReference type="EMBL" id="LAZR01007840">
    <property type="protein sequence ID" value="KKM82587.1"/>
    <property type="molecule type" value="Genomic_DNA"/>
</dbReference>
<evidence type="ECO:0000313" key="1">
    <source>
        <dbReference type="EMBL" id="KKM82587.1"/>
    </source>
</evidence>
<proteinExistence type="predicted"/>
<evidence type="ECO:0008006" key="2">
    <source>
        <dbReference type="Google" id="ProtNLM"/>
    </source>
</evidence>
<protein>
    <recommendedName>
        <fullName evidence="2">Histone H1</fullName>
    </recommendedName>
</protein>
<sequence>MSNILETLKTQFGQFLIEYESFDQKGNKAAAVRARKNLLEVGRLTKAMRNEIQARKNAG</sequence>
<comment type="caution">
    <text evidence="1">The sequence shown here is derived from an EMBL/GenBank/DDBJ whole genome shotgun (WGS) entry which is preliminary data.</text>
</comment>
<gene>
    <name evidence="1" type="ORF">LCGC14_1318110</name>
</gene>
<accession>A0A0F9NMM0</accession>
<dbReference type="InterPro" id="IPR010886">
    <property type="entry name" value="Hc1"/>
</dbReference>
<dbReference type="AlphaFoldDB" id="A0A0F9NMM0"/>
<organism evidence="1">
    <name type="scientific">marine sediment metagenome</name>
    <dbReference type="NCBI Taxonomy" id="412755"/>
    <lineage>
        <taxon>unclassified sequences</taxon>
        <taxon>metagenomes</taxon>
        <taxon>ecological metagenomes</taxon>
    </lineage>
</organism>
<name>A0A0F9NMM0_9ZZZZ</name>
<dbReference type="GO" id="GO:0030527">
    <property type="term" value="F:structural constituent of chromatin"/>
    <property type="evidence" value="ECO:0007669"/>
    <property type="project" value="InterPro"/>
</dbReference>
<dbReference type="GO" id="GO:0003677">
    <property type="term" value="F:DNA binding"/>
    <property type="evidence" value="ECO:0007669"/>
    <property type="project" value="InterPro"/>
</dbReference>